<dbReference type="Pfam" id="PF20700">
    <property type="entry name" value="Mutator"/>
    <property type="match status" value="1"/>
</dbReference>
<dbReference type="AlphaFoldDB" id="A0A6A0H1Z7"/>
<protein>
    <recommendedName>
        <fullName evidence="2">Mutator-like transposase domain-containing protein</fullName>
    </recommendedName>
</protein>
<dbReference type="Proteomes" id="UP000711488">
    <property type="component" value="Unassembled WGS sequence"/>
</dbReference>
<reference evidence="3" key="3">
    <citation type="submission" date="2019-06" db="EMBL/GenBank/DDBJ databases">
        <authorList>
            <person name="Poynton C."/>
            <person name="Hasenbein S."/>
            <person name="Benoit J.B."/>
            <person name="Sepulveda M.S."/>
            <person name="Poelchau M.F."/>
            <person name="Murali S.C."/>
            <person name="Chen S."/>
            <person name="Glastad K.M."/>
            <person name="Werren J.H."/>
            <person name="Vineis J.H."/>
            <person name="Bowen J.L."/>
            <person name="Friedrich M."/>
            <person name="Jones J."/>
            <person name="Robertson H.M."/>
            <person name="Feyereisen R."/>
            <person name="Mechler-Hickson A."/>
            <person name="Mathers N."/>
            <person name="Lee C.E."/>
            <person name="Colbourne J.K."/>
            <person name="Biales A."/>
            <person name="Johnston J.S."/>
            <person name="Wellborn G.A."/>
            <person name="Rosendale A.J."/>
            <person name="Cridge A.G."/>
            <person name="Munoz-Torres M.C."/>
            <person name="Bain P.A."/>
            <person name="Manny A.R."/>
            <person name="Major K.M."/>
            <person name="Lambert F.N."/>
            <person name="Vulpe C.D."/>
            <person name="Tuck P."/>
            <person name="Blalock B.J."/>
            <person name="Lin Y.-Y."/>
            <person name="Smith M.E."/>
            <person name="Ochoa-Acuna H."/>
            <person name="Chen M.-J.M."/>
            <person name="Childers C.P."/>
            <person name="Qu J."/>
            <person name="Dugan S."/>
            <person name="Lee S.L."/>
            <person name="Chao H."/>
            <person name="Dinh H."/>
            <person name="Han Y."/>
            <person name="Doddapaneni H."/>
            <person name="Worley K.C."/>
            <person name="Muzny D.M."/>
            <person name="Gibbs R.A."/>
            <person name="Richards S."/>
        </authorList>
    </citation>
    <scope>NUCLEOTIDE SEQUENCE</scope>
    <source>
        <strain evidence="3">HAZT.00-mixed</strain>
        <tissue evidence="3">Whole organism</tissue>
    </source>
</reference>
<reference evidence="3" key="1">
    <citation type="submission" date="2014-08" db="EMBL/GenBank/DDBJ databases">
        <authorList>
            <person name="Murali S."/>
            <person name="Richards S."/>
            <person name="Bandaranaike D."/>
            <person name="Bellair M."/>
            <person name="Blankenburg K."/>
            <person name="Chao H."/>
            <person name="Dinh H."/>
            <person name="Doddapaneni H."/>
            <person name="Dugan-Rocha S."/>
            <person name="Elkadiri S."/>
            <person name="Gnanaolivu R."/>
            <person name="Hughes D."/>
            <person name="Lee S."/>
            <person name="Li M."/>
            <person name="Ming W."/>
            <person name="Munidasa M."/>
            <person name="Muniz J."/>
            <person name="Nguyen L."/>
            <person name="Osuji N."/>
            <person name="Pu L.-L."/>
            <person name="Puazo M."/>
            <person name="Skinner E."/>
            <person name="Qu C."/>
            <person name="Quiroz J."/>
            <person name="Raj R."/>
            <person name="Weissenberger G."/>
            <person name="Xin Y."/>
            <person name="Zou X."/>
            <person name="Han Y."/>
            <person name="Worley K."/>
            <person name="Muzny D."/>
            <person name="Gibbs R."/>
        </authorList>
    </citation>
    <scope>NUCLEOTIDE SEQUENCE</scope>
    <source>
        <strain evidence="3">HAZT.00-mixed</strain>
        <tissue evidence="3">Whole organism</tissue>
    </source>
</reference>
<sequence length="458" mass="51221">MDNLSCVFYALMNSDGYAGSHRSCAGFSLKGFSKKAFYSHASYLYNQMRIFFGMKQREVVEAVRQYYVNSEGRDDDGLLDIEVSFDGTWMTRGHKSHLGIGLIVECNTGLAIDFEVISNYCQRCNAYEKRLSADEFAEWKRLRHARCMKNFDGKAGAFEKEAAVRLWGRSTQLGLRYVTFLSDGNSNAYKAVCEMNDGHGPYDVNVEKEDCINHVAKRLGSRLRALKNKSKVVTTTKAGKQVMKSMYAGAGKLTDGVIDLLTRHFGQNLRKHNSSADVATVRESILATYYHSSSTDARPRHASCPHGAQSWCWVQRAEAANKTPEPHSTKSLHLAGMSQELLKGILQVYVDLCSDQLLKRCVKQRTQNSNESLHSKIWPRCSKEKFASLDRVLFVARGTVLDHNIGYEKGNLLVALGLRTPDHLNMLKVKAAEVTTPSRKPRKTRAATPSTGYGAGNF</sequence>
<dbReference type="InterPro" id="IPR049012">
    <property type="entry name" value="Mutator_transp_dom"/>
</dbReference>
<evidence type="ECO:0000259" key="2">
    <source>
        <dbReference type="Pfam" id="PF20700"/>
    </source>
</evidence>
<reference evidence="3" key="2">
    <citation type="journal article" date="2018" name="Environ. Sci. Technol.">
        <title>The Toxicogenome of Hyalella azteca: A Model for Sediment Ecotoxicology and Evolutionary Toxicology.</title>
        <authorList>
            <person name="Poynton H.C."/>
            <person name="Hasenbein S."/>
            <person name="Benoit J.B."/>
            <person name="Sepulveda M.S."/>
            <person name="Poelchau M.F."/>
            <person name="Hughes D.S.T."/>
            <person name="Murali S.C."/>
            <person name="Chen S."/>
            <person name="Glastad K.M."/>
            <person name="Goodisman M.A.D."/>
            <person name="Werren J.H."/>
            <person name="Vineis J.H."/>
            <person name="Bowen J.L."/>
            <person name="Friedrich M."/>
            <person name="Jones J."/>
            <person name="Robertson H.M."/>
            <person name="Feyereisen R."/>
            <person name="Mechler-Hickson A."/>
            <person name="Mathers N."/>
            <person name="Lee C.E."/>
            <person name="Colbourne J.K."/>
            <person name="Biales A."/>
            <person name="Johnston J.S."/>
            <person name="Wellborn G.A."/>
            <person name="Rosendale A.J."/>
            <person name="Cridge A.G."/>
            <person name="Munoz-Torres M.C."/>
            <person name="Bain P.A."/>
            <person name="Manny A.R."/>
            <person name="Major K.M."/>
            <person name="Lambert F.N."/>
            <person name="Vulpe C.D."/>
            <person name="Tuck P."/>
            <person name="Blalock B.J."/>
            <person name="Lin Y.Y."/>
            <person name="Smith M.E."/>
            <person name="Ochoa-Acuna H."/>
            <person name="Chen M.M."/>
            <person name="Childers C.P."/>
            <person name="Qu J."/>
            <person name="Dugan S."/>
            <person name="Lee S.L."/>
            <person name="Chao H."/>
            <person name="Dinh H."/>
            <person name="Han Y."/>
            <person name="Doddapaneni H."/>
            <person name="Worley K.C."/>
            <person name="Muzny D.M."/>
            <person name="Gibbs R.A."/>
            <person name="Richards S."/>
        </authorList>
    </citation>
    <scope>NUCLEOTIDE SEQUENCE</scope>
    <source>
        <strain evidence="3">HAZT.00-mixed</strain>
        <tissue evidence="3">Whole organism</tissue>
    </source>
</reference>
<accession>A0A6A0H1Z7</accession>
<feature type="domain" description="Mutator-like transposase" evidence="2">
    <location>
        <begin position="16"/>
        <end position="312"/>
    </location>
</feature>
<gene>
    <name evidence="3" type="ORF">HAZT_HAZT005313</name>
</gene>
<comment type="caution">
    <text evidence="3">The sequence shown here is derived from an EMBL/GenBank/DDBJ whole genome shotgun (WGS) entry which is preliminary data.</text>
</comment>
<evidence type="ECO:0000313" key="3">
    <source>
        <dbReference type="EMBL" id="KAA0196218.1"/>
    </source>
</evidence>
<proteinExistence type="predicted"/>
<organism evidence="3">
    <name type="scientific">Hyalella azteca</name>
    <name type="common">Amphipod</name>
    <dbReference type="NCBI Taxonomy" id="294128"/>
    <lineage>
        <taxon>Eukaryota</taxon>
        <taxon>Metazoa</taxon>
        <taxon>Ecdysozoa</taxon>
        <taxon>Arthropoda</taxon>
        <taxon>Crustacea</taxon>
        <taxon>Multicrustacea</taxon>
        <taxon>Malacostraca</taxon>
        <taxon>Eumalacostraca</taxon>
        <taxon>Peracarida</taxon>
        <taxon>Amphipoda</taxon>
        <taxon>Senticaudata</taxon>
        <taxon>Talitrida</taxon>
        <taxon>Talitroidea</taxon>
        <taxon>Hyalellidae</taxon>
        <taxon>Hyalella</taxon>
    </lineage>
</organism>
<name>A0A6A0H1Z7_HYAAZ</name>
<evidence type="ECO:0000256" key="1">
    <source>
        <dbReference type="SAM" id="MobiDB-lite"/>
    </source>
</evidence>
<dbReference type="EMBL" id="JQDR03009085">
    <property type="protein sequence ID" value="KAA0196218.1"/>
    <property type="molecule type" value="Genomic_DNA"/>
</dbReference>
<feature type="region of interest" description="Disordered" evidence="1">
    <location>
        <begin position="433"/>
        <end position="458"/>
    </location>
</feature>